<comment type="caution">
    <text evidence="1">The sequence shown here is derived from an EMBL/GenBank/DDBJ whole genome shotgun (WGS) entry which is preliminary data.</text>
</comment>
<dbReference type="AlphaFoldDB" id="A0AAP5LNJ1"/>
<proteinExistence type="predicted"/>
<dbReference type="EMBL" id="JAVDTR010000001">
    <property type="protein sequence ID" value="MDR6721564.1"/>
    <property type="molecule type" value="Genomic_DNA"/>
</dbReference>
<dbReference type="Proteomes" id="UP001254832">
    <property type="component" value="Unassembled WGS sequence"/>
</dbReference>
<evidence type="ECO:0000313" key="1">
    <source>
        <dbReference type="EMBL" id="MDR6721564.1"/>
    </source>
</evidence>
<reference evidence="1" key="1">
    <citation type="submission" date="2023-07" db="EMBL/GenBank/DDBJ databases">
        <title>Sorghum-associated microbial communities from plants grown in Nebraska, USA.</title>
        <authorList>
            <person name="Schachtman D."/>
        </authorList>
    </citation>
    <scope>NUCLEOTIDE SEQUENCE</scope>
    <source>
        <strain evidence="1">BE80</strain>
    </source>
</reference>
<accession>A0AAP5LNJ1</accession>
<protein>
    <submittedName>
        <fullName evidence="1">Uncharacterized protein</fullName>
    </submittedName>
</protein>
<evidence type="ECO:0000313" key="2">
    <source>
        <dbReference type="Proteomes" id="UP001254832"/>
    </source>
</evidence>
<name>A0AAP5LNJ1_PAEAM</name>
<organism evidence="1 2">
    <name type="scientific">Paenibacillus amylolyticus</name>
    <dbReference type="NCBI Taxonomy" id="1451"/>
    <lineage>
        <taxon>Bacteria</taxon>
        <taxon>Bacillati</taxon>
        <taxon>Bacillota</taxon>
        <taxon>Bacilli</taxon>
        <taxon>Bacillales</taxon>
        <taxon>Paenibacillaceae</taxon>
        <taxon>Paenibacillus</taxon>
    </lineage>
</organism>
<sequence length="58" mass="6835">MYKKICHVDLSMIPHYNSDIESLADTACHEGLLRRILTAFEECIWIYNKFLSERCEAL</sequence>
<gene>
    <name evidence="1" type="ORF">J2W91_000012</name>
</gene>